<dbReference type="Gene3D" id="3.40.50.150">
    <property type="entry name" value="Vaccinia Virus protein VP39"/>
    <property type="match status" value="1"/>
</dbReference>
<sequence>MLNRLKNFLTTPAAPAAKESTGSAAEPHVDPYMLGLKDAALSGWFDQQNGELYRGFPVGPEDTVLDVGCGNGGNVHFCAMRGARIIVADIDAEKIEATRQRLEGSAARSVECLVTDSAPLPIPDASVSRVVSTEVIEHVDDPQAFLAELVRVGQPGALYLLSAPHPSSEELQRGFAADDYFRKPNHVRVIGEQQFRDWVTEAGLEVVSHGQYGFYWSLWMLFFWEAGVGFENPDHPLLHNWTRTWDVLLDSPRGAAIKEVLDQVVAKSQVIVARKP</sequence>
<gene>
    <name evidence="2" type="ORF">SAMN05216189_102347</name>
    <name evidence="3" type="ORF">SAMN06295949_119103</name>
</gene>
<dbReference type="SUPFAM" id="SSF53335">
    <property type="entry name" value="S-adenosyl-L-methionine-dependent methyltransferases"/>
    <property type="match status" value="1"/>
</dbReference>
<accession>A0A239LAN2</accession>
<evidence type="ECO:0000313" key="5">
    <source>
        <dbReference type="Proteomes" id="UP000199693"/>
    </source>
</evidence>
<dbReference type="CDD" id="cd02440">
    <property type="entry name" value="AdoMet_MTases"/>
    <property type="match status" value="1"/>
</dbReference>
<dbReference type="GO" id="GO:0032259">
    <property type="term" value="P:methylation"/>
    <property type="evidence" value="ECO:0007669"/>
    <property type="project" value="UniProtKB-KW"/>
</dbReference>
<evidence type="ECO:0000313" key="3">
    <source>
        <dbReference type="EMBL" id="SNT27531.1"/>
    </source>
</evidence>
<name>A0A239LAN2_9PSED</name>
<dbReference type="GO" id="GO:0008757">
    <property type="term" value="F:S-adenosylmethionine-dependent methyltransferase activity"/>
    <property type="evidence" value="ECO:0007669"/>
    <property type="project" value="InterPro"/>
</dbReference>
<dbReference type="InterPro" id="IPR013216">
    <property type="entry name" value="Methyltransf_11"/>
</dbReference>
<dbReference type="Proteomes" id="UP000198309">
    <property type="component" value="Unassembled WGS sequence"/>
</dbReference>
<keyword evidence="2" id="KW-0830">Ubiquinone</keyword>
<keyword evidence="2" id="KW-0489">Methyltransferase</keyword>
<dbReference type="EMBL" id="FZPC01000019">
    <property type="protein sequence ID" value="SNT27531.1"/>
    <property type="molecule type" value="Genomic_DNA"/>
</dbReference>
<protein>
    <submittedName>
        <fullName evidence="2">Ubiquinone/menaquinone biosynthesis C-methylase UbiE</fullName>
    </submittedName>
</protein>
<organism evidence="2 5">
    <name type="scientific">Pseudomonas delhiensis</name>
    <dbReference type="NCBI Taxonomy" id="366289"/>
    <lineage>
        <taxon>Bacteria</taxon>
        <taxon>Pseudomonadati</taxon>
        <taxon>Pseudomonadota</taxon>
        <taxon>Gammaproteobacteria</taxon>
        <taxon>Pseudomonadales</taxon>
        <taxon>Pseudomonadaceae</taxon>
        <taxon>Pseudomonas</taxon>
    </lineage>
</organism>
<reference evidence="2 5" key="1">
    <citation type="submission" date="2016-10" db="EMBL/GenBank/DDBJ databases">
        <authorList>
            <person name="de Groot N.N."/>
        </authorList>
    </citation>
    <scope>NUCLEOTIDE SEQUENCE [LARGE SCALE GENOMIC DNA]</scope>
    <source>
        <strain evidence="2 5">CCM 7361</strain>
    </source>
</reference>
<dbReference type="Pfam" id="PF08241">
    <property type="entry name" value="Methyltransf_11"/>
    <property type="match status" value="1"/>
</dbReference>
<reference evidence="3 4" key="2">
    <citation type="submission" date="2017-06" db="EMBL/GenBank/DDBJ databases">
        <authorList>
            <person name="Varghese N."/>
            <person name="Submissions S."/>
        </authorList>
    </citation>
    <scope>NUCLEOTIDE SEQUENCE [LARGE SCALE GENOMIC DNA]</scope>
    <source>
        <strain evidence="3 4">RLD-1</strain>
    </source>
</reference>
<dbReference type="AlphaFoldDB" id="A0A239LAN2"/>
<dbReference type="PANTHER" id="PTHR43861">
    <property type="entry name" value="TRANS-ACONITATE 2-METHYLTRANSFERASE-RELATED"/>
    <property type="match status" value="1"/>
</dbReference>
<dbReference type="RefSeq" id="WP_089392826.1">
    <property type="nucleotide sequence ID" value="NZ_FNEC01000023.1"/>
</dbReference>
<keyword evidence="2" id="KW-0808">Transferase</keyword>
<evidence type="ECO:0000259" key="1">
    <source>
        <dbReference type="Pfam" id="PF08241"/>
    </source>
</evidence>
<keyword evidence="4" id="KW-1185">Reference proteome</keyword>
<feature type="domain" description="Methyltransferase type 11" evidence="1">
    <location>
        <begin position="65"/>
        <end position="159"/>
    </location>
</feature>
<evidence type="ECO:0000313" key="4">
    <source>
        <dbReference type="Proteomes" id="UP000198309"/>
    </source>
</evidence>
<evidence type="ECO:0000313" key="2">
    <source>
        <dbReference type="EMBL" id="SDJ80324.1"/>
    </source>
</evidence>
<dbReference type="InterPro" id="IPR029063">
    <property type="entry name" value="SAM-dependent_MTases_sf"/>
</dbReference>
<dbReference type="Proteomes" id="UP000199693">
    <property type="component" value="Unassembled WGS sequence"/>
</dbReference>
<proteinExistence type="predicted"/>
<dbReference type="EMBL" id="FNEC01000023">
    <property type="protein sequence ID" value="SDJ80324.1"/>
    <property type="molecule type" value="Genomic_DNA"/>
</dbReference>